<evidence type="ECO:0000313" key="2">
    <source>
        <dbReference type="Proteomes" id="UP000221961"/>
    </source>
</evidence>
<reference evidence="1 2" key="1">
    <citation type="submission" date="2017-10" db="EMBL/GenBank/DDBJ databases">
        <title>Comparative genomics between pathogenic Norcardia.</title>
        <authorList>
            <person name="Zeng L."/>
        </authorList>
    </citation>
    <scope>NUCLEOTIDE SEQUENCE [LARGE SCALE GENOMIC DNA]</scope>
    <source>
        <strain evidence="1 2">NC_YFY_NT001</strain>
    </source>
</reference>
<evidence type="ECO:0000313" key="1">
    <source>
        <dbReference type="EMBL" id="ATL65373.1"/>
    </source>
</evidence>
<sequence length="133" mass="14812">MSLNNRIVPLEERVNKLFATIIDENGEVSSSTVADRLSQVLGRLVTAADIEALRRQGARRPADDLLLALAQYFDMPGSFLSDDPDEYYTTYLHLKLLIAQRDRQIPHLALRPAADQLSDAAVQELTAYIESLG</sequence>
<dbReference type="Proteomes" id="UP000221961">
    <property type="component" value="Chromosome"/>
</dbReference>
<dbReference type="KEGG" id="ntp:CRH09_03225"/>
<protein>
    <submittedName>
        <fullName evidence="1">Uncharacterized protein</fullName>
    </submittedName>
</protein>
<dbReference type="EMBL" id="CP023778">
    <property type="protein sequence ID" value="ATL65373.1"/>
    <property type="molecule type" value="Genomic_DNA"/>
</dbReference>
<gene>
    <name evidence="1" type="ORF">CRH09_03225</name>
</gene>
<name>A0A291RCR4_9NOCA</name>
<dbReference type="RefSeq" id="WP_067580629.1">
    <property type="nucleotide sequence ID" value="NZ_CP023778.1"/>
</dbReference>
<proteinExistence type="predicted"/>
<dbReference type="InterPro" id="IPR010982">
    <property type="entry name" value="Lambda_DNA-bd_dom_sf"/>
</dbReference>
<dbReference type="AlphaFoldDB" id="A0A291RCR4"/>
<organism evidence="1 2">
    <name type="scientific">Nocardia terpenica</name>
    <dbReference type="NCBI Taxonomy" id="455432"/>
    <lineage>
        <taxon>Bacteria</taxon>
        <taxon>Bacillati</taxon>
        <taxon>Actinomycetota</taxon>
        <taxon>Actinomycetes</taxon>
        <taxon>Mycobacteriales</taxon>
        <taxon>Nocardiaceae</taxon>
        <taxon>Nocardia</taxon>
    </lineage>
</organism>
<dbReference type="Gene3D" id="1.10.260.40">
    <property type="entry name" value="lambda repressor-like DNA-binding domains"/>
    <property type="match status" value="1"/>
</dbReference>
<dbReference type="GeneID" id="88356446"/>
<dbReference type="GO" id="GO:0003677">
    <property type="term" value="F:DNA binding"/>
    <property type="evidence" value="ECO:0007669"/>
    <property type="project" value="InterPro"/>
</dbReference>
<dbReference type="OrthoDB" id="4556964at2"/>
<accession>A0A291RCR4</accession>